<evidence type="ECO:0000313" key="3">
    <source>
        <dbReference type="Proteomes" id="UP001049176"/>
    </source>
</evidence>
<dbReference type="AlphaFoldDB" id="A0A9P7URY3"/>
<evidence type="ECO:0000256" key="1">
    <source>
        <dbReference type="SAM" id="Phobius"/>
    </source>
</evidence>
<dbReference type="GeneID" id="66080381"/>
<organism evidence="2 3">
    <name type="scientific">Marasmius oreades</name>
    <name type="common">fairy-ring Marasmius</name>
    <dbReference type="NCBI Taxonomy" id="181124"/>
    <lineage>
        <taxon>Eukaryota</taxon>
        <taxon>Fungi</taxon>
        <taxon>Dikarya</taxon>
        <taxon>Basidiomycota</taxon>
        <taxon>Agaricomycotina</taxon>
        <taxon>Agaricomycetes</taxon>
        <taxon>Agaricomycetidae</taxon>
        <taxon>Agaricales</taxon>
        <taxon>Marasmiineae</taxon>
        <taxon>Marasmiaceae</taxon>
        <taxon>Marasmius</taxon>
    </lineage>
</organism>
<sequence>MVSAFLFSIVHAQTRTVTNANGQTVIIAVSTNQGALTTQTMQTIVIQQQQGPVGQPPATTGTPHLPIPYQYTTVVNGVKTVIQDTFTPTLGFPSTTIKPQVPSTGIIMDYSSWLSQYGATNAASVTCRRPSDGLSVFLMLAGSLLVCWISGLVVLMS</sequence>
<keyword evidence="1" id="KW-0812">Transmembrane</keyword>
<name>A0A9P7URY3_9AGAR</name>
<feature type="transmembrane region" description="Helical" evidence="1">
    <location>
        <begin position="134"/>
        <end position="155"/>
    </location>
</feature>
<keyword evidence="1" id="KW-1133">Transmembrane helix</keyword>
<dbReference type="EMBL" id="CM032187">
    <property type="protein sequence ID" value="KAG7089644.1"/>
    <property type="molecule type" value="Genomic_DNA"/>
</dbReference>
<protein>
    <submittedName>
        <fullName evidence="2">Uncharacterized protein</fullName>
    </submittedName>
</protein>
<evidence type="ECO:0000313" key="2">
    <source>
        <dbReference type="EMBL" id="KAG7089644.1"/>
    </source>
</evidence>
<keyword evidence="1" id="KW-0472">Membrane</keyword>
<comment type="caution">
    <text evidence="2">The sequence shown here is derived from an EMBL/GenBank/DDBJ whole genome shotgun (WGS) entry which is preliminary data.</text>
</comment>
<reference evidence="2" key="1">
    <citation type="journal article" date="2021" name="Genome Biol. Evol.">
        <title>The assembled and annotated genome of the fairy-ring fungus Marasmius oreades.</title>
        <authorList>
            <person name="Hiltunen M."/>
            <person name="Ament-Velasquez S.L."/>
            <person name="Johannesson H."/>
        </authorList>
    </citation>
    <scope>NUCLEOTIDE SEQUENCE</scope>
    <source>
        <strain evidence="2">03SP1</strain>
    </source>
</reference>
<keyword evidence="3" id="KW-1185">Reference proteome</keyword>
<dbReference type="OrthoDB" id="3257429at2759"/>
<dbReference type="Proteomes" id="UP001049176">
    <property type="component" value="Chromosome 7"/>
</dbReference>
<proteinExistence type="predicted"/>
<dbReference type="RefSeq" id="XP_043006114.1">
    <property type="nucleotide sequence ID" value="XM_043156329.1"/>
</dbReference>
<gene>
    <name evidence="2" type="ORF">E1B28_011306</name>
</gene>
<dbReference type="KEGG" id="more:E1B28_011306"/>
<accession>A0A9P7URY3</accession>